<evidence type="ECO:0000256" key="6">
    <source>
        <dbReference type="ARBA" id="ARBA00023186"/>
    </source>
</evidence>
<evidence type="ECO:0000259" key="8">
    <source>
        <dbReference type="Pfam" id="PF13145"/>
    </source>
</evidence>
<proteinExistence type="inferred from homology"/>
<keyword evidence="4" id="KW-1133">Transmembrane helix</keyword>
<evidence type="ECO:0000256" key="1">
    <source>
        <dbReference type="ARBA" id="ARBA00004401"/>
    </source>
</evidence>
<dbReference type="GO" id="GO:0003755">
    <property type="term" value="F:peptidyl-prolyl cis-trans isomerase activity"/>
    <property type="evidence" value="ECO:0007669"/>
    <property type="project" value="InterPro"/>
</dbReference>
<organism evidence="9 10">
    <name type="scientific">Prevotella communis</name>
    <dbReference type="NCBI Taxonomy" id="2913614"/>
    <lineage>
        <taxon>Bacteria</taxon>
        <taxon>Pseudomonadati</taxon>
        <taxon>Bacteroidota</taxon>
        <taxon>Bacteroidia</taxon>
        <taxon>Bacteroidales</taxon>
        <taxon>Prevotellaceae</taxon>
        <taxon>Prevotella</taxon>
    </lineage>
</organism>
<evidence type="ECO:0000256" key="2">
    <source>
        <dbReference type="ARBA" id="ARBA00022475"/>
    </source>
</evidence>
<dbReference type="RefSeq" id="WP_091817276.1">
    <property type="nucleotide sequence ID" value="NZ_FNCQ01000008.1"/>
</dbReference>
<evidence type="ECO:0000256" key="7">
    <source>
        <dbReference type="ARBA" id="ARBA00038408"/>
    </source>
</evidence>
<sequence length="715" mass="78923">MAAIGKIRSWGPALVGILALGLVGFIAQDGFSTCRGRAQMDSSIAGSIDGDKIDIQEYQTLVGEYQELLKFLGQGNFDEEQLNSLRDEVWNTCVLNKMVEKEAKELGLTVTDDEVVKVLQEGTHPAIMQNPLLSRLVDPQTRTLDINKVNMYRENMKAQAQTNAQAAEEYEAFTHSWALAEKMLAQNLLTNKYQMLLAGCVLSNPVSAKAAFDNQNIESQALVASMSYSQINDNDVEVSEADLKAKYEELKEGFKNYQDSRDIKFVSVQVAASQKDRDELMKVMNKAYAELKGDSLAVTEVIRTSQSNVSYLGLPVSRAALPTDLADSITKMSVGQVTAPFESRDNTFNVVKFLGKTSVADSIEYRFISLVGMNGAAVSADSIVKAVNAGAPFDSIAKNYGQRAEKTWMRSTDYEQASTLSADDKQYFTTLLNAPVNEVKNLTFAQGNVVLQVTQRRGSVEKYDVAIVKRTIDFSNETYNEAYNKFSQFVSESQDLAGLQEKAAEYGYTVLDRTIRNTDHTIANIRSTHDALKWVFSEAEENQISQVYDRCGDNDRLLVVGLSKVNPKGYESMASVEETLKQEVLIDKKYAKLAEKLANVKTIAEAKAQGARVDTVSHITFASPAYVPGAMSPEVALSGAVAGVEKGAVSKAPVKGRSGAYFFQVLDRSARAGVQFNAAQQQQMLSQQGMQQTVRMAMQELYNNLDIKDNRYIFF</sequence>
<name>A0A1G7WHZ0_9BACT</name>
<keyword evidence="10" id="KW-1185">Reference proteome</keyword>
<dbReference type="InterPro" id="IPR000297">
    <property type="entry name" value="PPIase_PpiC"/>
</dbReference>
<dbReference type="PANTHER" id="PTHR47529:SF1">
    <property type="entry name" value="PERIPLASMIC CHAPERONE PPID"/>
    <property type="match status" value="1"/>
</dbReference>
<dbReference type="PANTHER" id="PTHR47529">
    <property type="entry name" value="PEPTIDYL-PROLYL CIS-TRANS ISOMERASE D"/>
    <property type="match status" value="1"/>
</dbReference>
<reference evidence="10" key="1">
    <citation type="submission" date="2016-10" db="EMBL/GenBank/DDBJ databases">
        <authorList>
            <person name="Varghese N."/>
            <person name="Submissions S."/>
        </authorList>
    </citation>
    <scope>NUCLEOTIDE SEQUENCE [LARGE SCALE GENOMIC DNA]</scope>
    <source>
        <strain evidence="10">BP1-148</strain>
    </source>
</reference>
<keyword evidence="9" id="KW-0413">Isomerase</keyword>
<dbReference type="InterPro" id="IPR027304">
    <property type="entry name" value="Trigger_fact/SurA_dom_sf"/>
</dbReference>
<dbReference type="SUPFAM" id="SSF109998">
    <property type="entry name" value="Triger factor/SurA peptide-binding domain-like"/>
    <property type="match status" value="1"/>
</dbReference>
<evidence type="ECO:0000256" key="4">
    <source>
        <dbReference type="ARBA" id="ARBA00022989"/>
    </source>
</evidence>
<dbReference type="Pfam" id="PF13623">
    <property type="entry name" value="SurA_N_2"/>
    <property type="match status" value="1"/>
</dbReference>
<keyword evidence="5" id="KW-0472">Membrane</keyword>
<feature type="domain" description="PpiC" evidence="8">
    <location>
        <begin position="238"/>
        <end position="353"/>
    </location>
</feature>
<comment type="similarity">
    <text evidence="7">Belongs to the PpiD chaperone family.</text>
</comment>
<evidence type="ECO:0000313" key="10">
    <source>
        <dbReference type="Proteomes" id="UP000198779"/>
    </source>
</evidence>
<evidence type="ECO:0000313" key="9">
    <source>
        <dbReference type="EMBL" id="SDG71581.1"/>
    </source>
</evidence>
<evidence type="ECO:0000256" key="5">
    <source>
        <dbReference type="ARBA" id="ARBA00023136"/>
    </source>
</evidence>
<dbReference type="Proteomes" id="UP000198779">
    <property type="component" value="Unassembled WGS sequence"/>
</dbReference>
<accession>A0A1G7WHZ0</accession>
<dbReference type="Pfam" id="PF13145">
    <property type="entry name" value="Rotamase_2"/>
    <property type="match status" value="1"/>
</dbReference>
<keyword evidence="2" id="KW-1003">Cell membrane</keyword>
<comment type="subcellular location">
    <subcellularLocation>
        <location evidence="1">Cell membrane</location>
        <topology evidence="1">Single-pass type II membrane protein</topology>
    </subcellularLocation>
</comment>
<gene>
    <name evidence="9" type="ORF">SAMN04487901_10834</name>
</gene>
<dbReference type="GO" id="GO:0005886">
    <property type="term" value="C:plasma membrane"/>
    <property type="evidence" value="ECO:0007669"/>
    <property type="project" value="UniProtKB-SubCell"/>
</dbReference>
<dbReference type="AlphaFoldDB" id="A0A1G7WHZ0"/>
<dbReference type="InterPro" id="IPR052029">
    <property type="entry name" value="PpiD_chaperone"/>
</dbReference>
<dbReference type="EMBL" id="FNCQ01000008">
    <property type="protein sequence ID" value="SDG71581.1"/>
    <property type="molecule type" value="Genomic_DNA"/>
</dbReference>
<keyword evidence="6" id="KW-0143">Chaperone</keyword>
<dbReference type="STRING" id="645274.SAMN04487901_10834"/>
<keyword evidence="3" id="KW-0812">Transmembrane</keyword>
<evidence type="ECO:0000256" key="3">
    <source>
        <dbReference type="ARBA" id="ARBA00022692"/>
    </source>
</evidence>
<protein>
    <submittedName>
        <fullName evidence="9">Peptidyl-prolyl cis-trans isomerase D</fullName>
    </submittedName>
</protein>